<name>A0A4U6WM90_SETVI</name>
<evidence type="ECO:0000313" key="1">
    <source>
        <dbReference type="EMBL" id="TKW39597.1"/>
    </source>
</evidence>
<dbReference type="EMBL" id="CM016552">
    <property type="protein sequence ID" value="TKW39597.1"/>
    <property type="molecule type" value="Genomic_DNA"/>
</dbReference>
<gene>
    <name evidence="1" type="ORF">SEVIR_1G189801v2</name>
</gene>
<dbReference type="Gramene" id="TKW39597">
    <property type="protein sequence ID" value="TKW39597"/>
    <property type="gene ID" value="SEVIR_1G189801v2"/>
</dbReference>
<evidence type="ECO:0000313" key="2">
    <source>
        <dbReference type="Proteomes" id="UP000298652"/>
    </source>
</evidence>
<accession>A0A4U6WM90</accession>
<proteinExistence type="predicted"/>
<dbReference type="AlphaFoldDB" id="A0A4U6WM90"/>
<protein>
    <submittedName>
        <fullName evidence="1">Uncharacterized protein</fullName>
    </submittedName>
</protein>
<reference evidence="1" key="1">
    <citation type="submission" date="2019-03" db="EMBL/GenBank/DDBJ databases">
        <title>WGS assembly of Setaria viridis.</title>
        <authorList>
            <person name="Huang P."/>
            <person name="Jenkins J."/>
            <person name="Grimwood J."/>
            <person name="Barry K."/>
            <person name="Healey A."/>
            <person name="Mamidi S."/>
            <person name="Sreedasyam A."/>
            <person name="Shu S."/>
            <person name="Feldman M."/>
            <person name="Wu J."/>
            <person name="Yu Y."/>
            <person name="Chen C."/>
            <person name="Johnson J."/>
            <person name="Rokhsar D."/>
            <person name="Baxter I."/>
            <person name="Schmutz J."/>
            <person name="Brutnell T."/>
            <person name="Kellogg E."/>
        </authorList>
    </citation>
    <scope>NUCLEOTIDE SEQUENCE [LARGE SCALE GENOMIC DNA]</scope>
</reference>
<dbReference type="Proteomes" id="UP000298652">
    <property type="component" value="Chromosome 1"/>
</dbReference>
<organism evidence="1 2">
    <name type="scientific">Setaria viridis</name>
    <name type="common">Green bristlegrass</name>
    <name type="synonym">Setaria italica subsp. viridis</name>
    <dbReference type="NCBI Taxonomy" id="4556"/>
    <lineage>
        <taxon>Eukaryota</taxon>
        <taxon>Viridiplantae</taxon>
        <taxon>Streptophyta</taxon>
        <taxon>Embryophyta</taxon>
        <taxon>Tracheophyta</taxon>
        <taxon>Spermatophyta</taxon>
        <taxon>Magnoliopsida</taxon>
        <taxon>Liliopsida</taxon>
        <taxon>Poales</taxon>
        <taxon>Poaceae</taxon>
        <taxon>PACMAD clade</taxon>
        <taxon>Panicoideae</taxon>
        <taxon>Panicodae</taxon>
        <taxon>Paniceae</taxon>
        <taxon>Cenchrinae</taxon>
        <taxon>Setaria</taxon>
    </lineage>
</organism>
<keyword evidence="2" id="KW-1185">Reference proteome</keyword>
<sequence>MPRSSLQCGSSAPTPPSIISAMWFTSWFLMPKIRHHLRGHARCHVHIVVVEGEVYGLATKQS</sequence>